<organism evidence="1 2">
    <name type="scientific">Lentinus brumalis</name>
    <dbReference type="NCBI Taxonomy" id="2498619"/>
    <lineage>
        <taxon>Eukaryota</taxon>
        <taxon>Fungi</taxon>
        <taxon>Dikarya</taxon>
        <taxon>Basidiomycota</taxon>
        <taxon>Agaricomycotina</taxon>
        <taxon>Agaricomycetes</taxon>
        <taxon>Polyporales</taxon>
        <taxon>Polyporaceae</taxon>
        <taxon>Lentinus</taxon>
    </lineage>
</organism>
<dbReference type="InterPro" id="IPR032675">
    <property type="entry name" value="LRR_dom_sf"/>
</dbReference>
<name>A0A371DIU5_9APHY</name>
<dbReference type="OrthoDB" id="2752928at2759"/>
<evidence type="ECO:0000313" key="2">
    <source>
        <dbReference type="Proteomes" id="UP000256964"/>
    </source>
</evidence>
<keyword evidence="2" id="KW-1185">Reference proteome</keyword>
<evidence type="ECO:0000313" key="1">
    <source>
        <dbReference type="EMBL" id="RDX52428.1"/>
    </source>
</evidence>
<reference evidence="1 2" key="1">
    <citation type="journal article" date="2018" name="Biotechnol. Biofuels">
        <title>Integrative visual omics of the white-rot fungus Polyporus brumalis exposes the biotechnological potential of its oxidative enzymes for delignifying raw plant biomass.</title>
        <authorList>
            <person name="Miyauchi S."/>
            <person name="Rancon A."/>
            <person name="Drula E."/>
            <person name="Hage H."/>
            <person name="Chaduli D."/>
            <person name="Favel A."/>
            <person name="Grisel S."/>
            <person name="Henrissat B."/>
            <person name="Herpoel-Gimbert I."/>
            <person name="Ruiz-Duenas F.J."/>
            <person name="Chevret D."/>
            <person name="Hainaut M."/>
            <person name="Lin J."/>
            <person name="Wang M."/>
            <person name="Pangilinan J."/>
            <person name="Lipzen A."/>
            <person name="Lesage-Meessen L."/>
            <person name="Navarro D."/>
            <person name="Riley R."/>
            <person name="Grigoriev I.V."/>
            <person name="Zhou S."/>
            <person name="Raouche S."/>
            <person name="Rosso M.N."/>
        </authorList>
    </citation>
    <scope>NUCLEOTIDE SEQUENCE [LARGE SCALE GENOMIC DNA]</scope>
    <source>
        <strain evidence="1 2">BRFM 1820</strain>
    </source>
</reference>
<dbReference type="Proteomes" id="UP000256964">
    <property type="component" value="Unassembled WGS sequence"/>
</dbReference>
<sequence>MATVAPRLPAELVDEIIAQVDDRGTLLNCCLVCSGWLPTSRHHLFHTINIKKQETYDLLVSRVLHSERLRAHLSSVYKMSLNGFKRRKIERHIILGVAQVISWHDELKIGLFMHEFAGCMPNLAVLELWNTEWDHCPPRPSAFMALSRFPSIRELTLVCCHFRSSSALRRALTALPLLTALELRGVTWPQPNVELPPFLLNEKGRKPFRMALSSLSMTWYTGMASANDPRCAQQFAAWLSATSTPSSLRQLELDVGTEDLEAGQGYMYYFGSMLSQCCRFVSTLSMRVLAHDSGDIQLLLLHFRNLGTINMHFEGSSLRPTGWAQISGILHALPAPAQLKAISIFVYVPFHERRYFEGMDVLDPLLEEDKFPRMKTVLLCIHNRAWTEETPPEESLALEEAQELASSKLPRLLSRPTFELSLHKHFASAPPPPFAVSSHAHPAFASSASE</sequence>
<protein>
    <recommendedName>
        <fullName evidence="3">F-box domain-containing protein</fullName>
    </recommendedName>
</protein>
<dbReference type="Gene3D" id="3.80.10.10">
    <property type="entry name" value="Ribonuclease Inhibitor"/>
    <property type="match status" value="1"/>
</dbReference>
<proteinExistence type="predicted"/>
<dbReference type="SUPFAM" id="SSF52047">
    <property type="entry name" value="RNI-like"/>
    <property type="match status" value="1"/>
</dbReference>
<dbReference type="EMBL" id="KZ857390">
    <property type="protein sequence ID" value="RDX52428.1"/>
    <property type="molecule type" value="Genomic_DNA"/>
</dbReference>
<evidence type="ECO:0008006" key="3">
    <source>
        <dbReference type="Google" id="ProtNLM"/>
    </source>
</evidence>
<dbReference type="AlphaFoldDB" id="A0A371DIU5"/>
<gene>
    <name evidence="1" type="ORF">OH76DRAFT_1480559</name>
</gene>
<accession>A0A371DIU5</accession>